<name>A0ACB7XBX5_9ERIC</name>
<protein>
    <submittedName>
        <fullName evidence="1">Uncharacterized protein</fullName>
    </submittedName>
</protein>
<proteinExistence type="predicted"/>
<dbReference type="Proteomes" id="UP000828048">
    <property type="component" value="Chromosome 6"/>
</dbReference>
<comment type="caution">
    <text evidence="1">The sequence shown here is derived from an EMBL/GenBank/DDBJ whole genome shotgun (WGS) entry which is preliminary data.</text>
</comment>
<evidence type="ECO:0000313" key="2">
    <source>
        <dbReference type="Proteomes" id="UP000828048"/>
    </source>
</evidence>
<evidence type="ECO:0000313" key="1">
    <source>
        <dbReference type="EMBL" id="KAH7838287.1"/>
    </source>
</evidence>
<reference evidence="1 2" key="1">
    <citation type="journal article" date="2021" name="Hortic Res">
        <title>High-quality reference genome and annotation aids understanding of berry development for evergreen blueberry (Vaccinium darrowii).</title>
        <authorList>
            <person name="Yu J."/>
            <person name="Hulse-Kemp A.M."/>
            <person name="Babiker E."/>
            <person name="Staton M."/>
        </authorList>
    </citation>
    <scope>NUCLEOTIDE SEQUENCE [LARGE SCALE GENOMIC DNA]</scope>
    <source>
        <strain evidence="2">cv. NJ 8807/NJ 8810</strain>
        <tissue evidence="1">Young leaf</tissue>
    </source>
</reference>
<organism evidence="1 2">
    <name type="scientific">Vaccinium darrowii</name>
    <dbReference type="NCBI Taxonomy" id="229202"/>
    <lineage>
        <taxon>Eukaryota</taxon>
        <taxon>Viridiplantae</taxon>
        <taxon>Streptophyta</taxon>
        <taxon>Embryophyta</taxon>
        <taxon>Tracheophyta</taxon>
        <taxon>Spermatophyta</taxon>
        <taxon>Magnoliopsida</taxon>
        <taxon>eudicotyledons</taxon>
        <taxon>Gunneridae</taxon>
        <taxon>Pentapetalae</taxon>
        <taxon>asterids</taxon>
        <taxon>Ericales</taxon>
        <taxon>Ericaceae</taxon>
        <taxon>Vaccinioideae</taxon>
        <taxon>Vaccinieae</taxon>
        <taxon>Vaccinium</taxon>
    </lineage>
</organism>
<dbReference type="EMBL" id="CM037156">
    <property type="protein sequence ID" value="KAH7838287.1"/>
    <property type="molecule type" value="Genomic_DNA"/>
</dbReference>
<gene>
    <name evidence="1" type="ORF">Vadar_024534</name>
</gene>
<accession>A0ACB7XBX5</accession>
<keyword evidence="2" id="KW-1185">Reference proteome</keyword>
<sequence>MKRLVEESSSDLASIDDDTKTNKKPKPDLQDPNQEPNDNSSAISSDLYQALRRDPLAPISSSCPRRVSSPPLAIPLAIIQTIFLCCCFCVVIDVALSSVAGTGQGKFIISNEKLNEVTKARAYKLHSIQLLITAENLALTSSDPKLEVKP</sequence>